<evidence type="ECO:0000313" key="2">
    <source>
        <dbReference type="EMBL" id="OFI33304.1"/>
    </source>
</evidence>
<dbReference type="GO" id="GO:0016491">
    <property type="term" value="F:oxidoreductase activity"/>
    <property type="evidence" value="ECO:0007669"/>
    <property type="project" value="InterPro"/>
</dbReference>
<dbReference type="Gene3D" id="3.40.50.720">
    <property type="entry name" value="NAD(P)-binding Rossmann-like Domain"/>
    <property type="match status" value="1"/>
</dbReference>
<dbReference type="PANTHER" id="PTHR43677:SF3">
    <property type="entry name" value="PROSTAGLANDIN REDUCTASE 3"/>
    <property type="match status" value="1"/>
</dbReference>
<organism evidence="2 3">
    <name type="scientific">Alteromonas lipolytica</name>
    <dbReference type="NCBI Taxonomy" id="1856405"/>
    <lineage>
        <taxon>Bacteria</taxon>
        <taxon>Pseudomonadati</taxon>
        <taxon>Pseudomonadota</taxon>
        <taxon>Gammaproteobacteria</taxon>
        <taxon>Alteromonadales</taxon>
        <taxon>Alteromonadaceae</taxon>
        <taxon>Alteromonas/Salinimonas group</taxon>
        <taxon>Alteromonas</taxon>
    </lineage>
</organism>
<gene>
    <name evidence="2" type="ORF">BFC17_03320</name>
</gene>
<dbReference type="Pfam" id="PF08240">
    <property type="entry name" value="ADH_N"/>
    <property type="match status" value="1"/>
</dbReference>
<dbReference type="InterPro" id="IPR020843">
    <property type="entry name" value="ER"/>
</dbReference>
<dbReference type="AlphaFoldDB" id="A0A1E8FBK1"/>
<dbReference type="STRING" id="1856405.BFC17_03320"/>
<dbReference type="EMBL" id="MJIC01000015">
    <property type="protein sequence ID" value="OFI33304.1"/>
    <property type="molecule type" value="Genomic_DNA"/>
</dbReference>
<dbReference type="SMART" id="SM00829">
    <property type="entry name" value="PKS_ER"/>
    <property type="match status" value="1"/>
</dbReference>
<dbReference type="InterPro" id="IPR013154">
    <property type="entry name" value="ADH-like_N"/>
</dbReference>
<dbReference type="RefSeq" id="WP_070177680.1">
    <property type="nucleotide sequence ID" value="NZ_BMJR01000002.1"/>
</dbReference>
<dbReference type="InterPro" id="IPR013149">
    <property type="entry name" value="ADH-like_C"/>
</dbReference>
<protein>
    <submittedName>
        <fullName evidence="2">Alcohol dehydrogenase</fullName>
    </submittedName>
</protein>
<name>A0A1E8FBK1_9ALTE</name>
<evidence type="ECO:0000259" key="1">
    <source>
        <dbReference type="SMART" id="SM00829"/>
    </source>
</evidence>
<evidence type="ECO:0000313" key="3">
    <source>
        <dbReference type="Proteomes" id="UP000176037"/>
    </source>
</evidence>
<dbReference type="Proteomes" id="UP000176037">
    <property type="component" value="Unassembled WGS sequence"/>
</dbReference>
<dbReference type="InterPro" id="IPR051397">
    <property type="entry name" value="Zn-ADH-like_protein"/>
</dbReference>
<comment type="caution">
    <text evidence="2">The sequence shown here is derived from an EMBL/GenBank/DDBJ whole genome shotgun (WGS) entry which is preliminary data.</text>
</comment>
<dbReference type="InterPro" id="IPR011032">
    <property type="entry name" value="GroES-like_sf"/>
</dbReference>
<sequence>MLPAHYSAIQLQRFAQTFREATNIIELPLAQPAAGQLAVRNLYCGVNGIFDTQIARDAVDYVKLTLPILTGVEALGVVEAVGEGVTDFDQGDVVVTTRFPSGYRQWNIGAASDFYKVPDARPEWLVLASTGVSAYVALHHIGEIKRGETVAISAAAGGLGHLLVQIAKNLDCHVIAICGGEKKGEFVKSLGADCIIDYRTTDVSEFLNAHYKDKLDIAFDTVSGPIHDAFLDNLAPHGRLIVGGAAADLDGKPEVVSRPRIANKLYYKSASVRGFMNGLLADKWPPARDALFADFIEGKLKVCIDEPQFTGLEGVYDAVERLLSGQSMGKVLADLR</sequence>
<dbReference type="InterPro" id="IPR036291">
    <property type="entry name" value="NAD(P)-bd_dom_sf"/>
</dbReference>
<dbReference type="Pfam" id="PF00107">
    <property type="entry name" value="ADH_zinc_N"/>
    <property type="match status" value="1"/>
</dbReference>
<dbReference type="Gene3D" id="3.90.180.10">
    <property type="entry name" value="Medium-chain alcohol dehydrogenases, catalytic domain"/>
    <property type="match status" value="1"/>
</dbReference>
<keyword evidence="3" id="KW-1185">Reference proteome</keyword>
<feature type="domain" description="Enoyl reductase (ER)" evidence="1">
    <location>
        <begin position="17"/>
        <end position="333"/>
    </location>
</feature>
<dbReference type="SUPFAM" id="SSF51735">
    <property type="entry name" value="NAD(P)-binding Rossmann-fold domains"/>
    <property type="match status" value="1"/>
</dbReference>
<reference evidence="2 3" key="1">
    <citation type="submission" date="2016-09" db="EMBL/GenBank/DDBJ databases">
        <title>Alteromonas lipolytica, a new species isolated from sea water.</title>
        <authorList>
            <person name="Wu Y.-H."/>
            <person name="Cheng H."/>
            <person name="Xu X.-W."/>
        </authorList>
    </citation>
    <scope>NUCLEOTIDE SEQUENCE [LARGE SCALE GENOMIC DNA]</scope>
    <source>
        <strain evidence="2 3">JW12</strain>
    </source>
</reference>
<dbReference type="SUPFAM" id="SSF50129">
    <property type="entry name" value="GroES-like"/>
    <property type="match status" value="1"/>
</dbReference>
<accession>A0A1E8FBK1</accession>
<dbReference type="PANTHER" id="PTHR43677">
    <property type="entry name" value="SHORT-CHAIN DEHYDROGENASE/REDUCTASE"/>
    <property type="match status" value="1"/>
</dbReference>
<proteinExistence type="predicted"/>